<dbReference type="InterPro" id="IPR011429">
    <property type="entry name" value="Cyt_c_Planctomycete-type"/>
</dbReference>
<sequence length="780" mass="88302" precursor="true">MNPNFLRSCLVLCLASLACYGRVGAAESPDFERQILPLLYNRCFSCHSEKVAKPKAELRLDSAEGIRQSGVLNTASPDKSELLIRVSLPHSDEGLMPPLKGGGQPLSEAERGLVRRWIATGANMQGWQRFNHREPAVEFRNAPLSRADVPELARKVDELVQQYHLSKGTALNAAVSDEGFLRRVYLDVAGRIPSYAESQEYLASKVPDKRARLIDKLLDGEGYVSHTFNWKADQLRLVTKGFPGQPGYMYEDWVKESIQSGMAYDEFVRQLVTAQGYLWENGAVGFYLRDLGMPFDHMSNMARIFLGTRLECAQCHDHPFEPITQKDFYQLTAYTYGVSNLYSSAGFSPDNVKQWPELKSLLDSNNASKALRDAASGTIAPLKRLTKDTEHSLTFPEHYASEPVARGKVVEARTMFGDEAPATAENRRVKFADWITSPRNPRFTRNIVNRLFKRVMGVGLIEPVDSLSPVNRPEQPELLEFLTQTMAQLRYDERAFLAVLLNSRVYQSEAERKDLEPGEVYMLRGPLARRLSAEQVWDSLLVLLVEDLDSRKPLPLDRGPAGRDLLVKLTNMTAEELLKRSHEMAEYHAVRRRHNIELENQKSLLKKATESGDAEKVRQLRAEYATTNAQFEQLQRSMQMGGLATAKETDPRWQKLPPSLVRASEIPTPISLGHFLRQFGQSDRREIDAFNKSPKITHSLALMNGDLTQTAIESDSYLQKELNSIQNAEQRIDAIYQSILIRRPNAEEAERCRELFATSRTPDADLIWALLNSPEFLFIQ</sequence>
<dbReference type="PROSITE" id="PS51257">
    <property type="entry name" value="PROKAR_LIPOPROTEIN"/>
    <property type="match status" value="1"/>
</dbReference>
<proteinExistence type="predicted"/>
<keyword evidence="7" id="KW-1185">Reference proteome</keyword>
<dbReference type="KEGG" id="aagg:ETAA8_68210"/>
<feature type="coiled-coil region" evidence="1">
    <location>
        <begin position="591"/>
        <end position="637"/>
    </location>
</feature>
<keyword evidence="1" id="KW-0175">Coiled coil</keyword>
<feature type="chain" id="PRO_5022215825" evidence="2">
    <location>
        <begin position="26"/>
        <end position="780"/>
    </location>
</feature>
<dbReference type="RefSeq" id="WP_145099165.1">
    <property type="nucleotide sequence ID" value="NZ_CP036274.1"/>
</dbReference>
<dbReference type="Pfam" id="PF07587">
    <property type="entry name" value="PSD1"/>
    <property type="match status" value="1"/>
</dbReference>
<evidence type="ECO:0000256" key="2">
    <source>
        <dbReference type="SAM" id="SignalP"/>
    </source>
</evidence>
<accession>A0A517YN68</accession>
<reference evidence="6 7" key="1">
    <citation type="submission" date="2019-02" db="EMBL/GenBank/DDBJ databases">
        <title>Deep-cultivation of Planctomycetes and their phenomic and genomic characterization uncovers novel biology.</title>
        <authorList>
            <person name="Wiegand S."/>
            <person name="Jogler M."/>
            <person name="Boedeker C."/>
            <person name="Pinto D."/>
            <person name="Vollmers J."/>
            <person name="Rivas-Marin E."/>
            <person name="Kohn T."/>
            <person name="Peeters S.H."/>
            <person name="Heuer A."/>
            <person name="Rast P."/>
            <person name="Oberbeckmann S."/>
            <person name="Bunk B."/>
            <person name="Jeske O."/>
            <person name="Meyerdierks A."/>
            <person name="Storesund J.E."/>
            <person name="Kallscheuer N."/>
            <person name="Luecker S."/>
            <person name="Lage O.M."/>
            <person name="Pohl T."/>
            <person name="Merkel B.J."/>
            <person name="Hornburger P."/>
            <person name="Mueller R.-W."/>
            <person name="Bruemmer F."/>
            <person name="Labrenz M."/>
            <person name="Spormann A.M."/>
            <person name="Op den Camp H."/>
            <person name="Overmann J."/>
            <person name="Amann R."/>
            <person name="Jetten M.S.M."/>
            <person name="Mascher T."/>
            <person name="Medema M.H."/>
            <person name="Devos D.P."/>
            <person name="Kaster A.-K."/>
            <person name="Ovreas L."/>
            <person name="Rohde M."/>
            <person name="Galperin M.Y."/>
            <person name="Jogler C."/>
        </authorList>
    </citation>
    <scope>NUCLEOTIDE SEQUENCE [LARGE SCALE GENOMIC DNA]</scope>
    <source>
        <strain evidence="6 7">ETA_A8</strain>
    </source>
</reference>
<evidence type="ECO:0000259" key="3">
    <source>
        <dbReference type="Pfam" id="PF07583"/>
    </source>
</evidence>
<evidence type="ECO:0000259" key="5">
    <source>
        <dbReference type="Pfam" id="PF07635"/>
    </source>
</evidence>
<protein>
    <submittedName>
        <fullName evidence="6">Planctomycete cytochrome C</fullName>
    </submittedName>
</protein>
<gene>
    <name evidence="6" type="ORF">ETAA8_68210</name>
</gene>
<evidence type="ECO:0000256" key="1">
    <source>
        <dbReference type="SAM" id="Coils"/>
    </source>
</evidence>
<feature type="domain" description="Cytochrome C Planctomycete-type" evidence="5">
    <location>
        <begin position="43"/>
        <end position="98"/>
    </location>
</feature>
<dbReference type="Proteomes" id="UP000315017">
    <property type="component" value="Chromosome"/>
</dbReference>
<evidence type="ECO:0000313" key="6">
    <source>
        <dbReference type="EMBL" id="QDU31661.1"/>
    </source>
</evidence>
<evidence type="ECO:0000259" key="4">
    <source>
        <dbReference type="Pfam" id="PF07587"/>
    </source>
</evidence>
<feature type="signal peptide" evidence="2">
    <location>
        <begin position="1"/>
        <end position="25"/>
    </location>
</feature>
<name>A0A517YN68_9BACT</name>
<organism evidence="6 7">
    <name type="scientific">Anatilimnocola aggregata</name>
    <dbReference type="NCBI Taxonomy" id="2528021"/>
    <lineage>
        <taxon>Bacteria</taxon>
        <taxon>Pseudomonadati</taxon>
        <taxon>Planctomycetota</taxon>
        <taxon>Planctomycetia</taxon>
        <taxon>Pirellulales</taxon>
        <taxon>Pirellulaceae</taxon>
        <taxon>Anatilimnocola</taxon>
    </lineage>
</organism>
<evidence type="ECO:0000313" key="7">
    <source>
        <dbReference type="Proteomes" id="UP000315017"/>
    </source>
</evidence>
<dbReference type="OrthoDB" id="289126at2"/>
<dbReference type="InterPro" id="IPR022655">
    <property type="entry name" value="DUF1553"/>
</dbReference>
<dbReference type="Pfam" id="PF07635">
    <property type="entry name" value="PSCyt1"/>
    <property type="match status" value="1"/>
</dbReference>
<keyword evidence="2" id="KW-0732">Signal</keyword>
<dbReference type="Pfam" id="PF07583">
    <property type="entry name" value="PSCyt2"/>
    <property type="match status" value="1"/>
</dbReference>
<feature type="domain" description="DUF1553" evidence="4">
    <location>
        <begin position="427"/>
        <end position="755"/>
    </location>
</feature>
<dbReference type="EMBL" id="CP036274">
    <property type="protein sequence ID" value="QDU31661.1"/>
    <property type="molecule type" value="Genomic_DNA"/>
</dbReference>
<dbReference type="PANTHER" id="PTHR35889:SF3">
    <property type="entry name" value="F-BOX DOMAIN-CONTAINING PROTEIN"/>
    <property type="match status" value="1"/>
</dbReference>
<dbReference type="InterPro" id="IPR011444">
    <property type="entry name" value="DUF1549"/>
</dbReference>
<dbReference type="AlphaFoldDB" id="A0A517YN68"/>
<feature type="domain" description="DUF1549" evidence="3">
    <location>
        <begin position="155"/>
        <end position="334"/>
    </location>
</feature>
<dbReference type="PANTHER" id="PTHR35889">
    <property type="entry name" value="CYCLOINULO-OLIGOSACCHARIDE FRUCTANOTRANSFERASE-RELATED"/>
    <property type="match status" value="1"/>
</dbReference>